<keyword evidence="6 8" id="KW-1133">Transmembrane helix</keyword>
<organism evidence="10">
    <name type="scientific">Lygus hesperus</name>
    <name type="common">Western plant bug</name>
    <dbReference type="NCBI Taxonomy" id="30085"/>
    <lineage>
        <taxon>Eukaryota</taxon>
        <taxon>Metazoa</taxon>
        <taxon>Ecdysozoa</taxon>
        <taxon>Arthropoda</taxon>
        <taxon>Hexapoda</taxon>
        <taxon>Insecta</taxon>
        <taxon>Pterygota</taxon>
        <taxon>Neoptera</taxon>
        <taxon>Paraneoptera</taxon>
        <taxon>Hemiptera</taxon>
        <taxon>Heteroptera</taxon>
        <taxon>Panheteroptera</taxon>
        <taxon>Cimicomorpha</taxon>
        <taxon>Miridae</taxon>
        <taxon>Mirini</taxon>
        <taxon>Lygus</taxon>
    </lineage>
</organism>
<name>A0A0A9Z6L6_LYGHE</name>
<evidence type="ECO:0000313" key="11">
    <source>
        <dbReference type="EMBL" id="JAG40090.1"/>
    </source>
</evidence>
<protein>
    <submittedName>
        <fullName evidence="10">Transmembrane emp24 domain-containing protein A</fullName>
    </submittedName>
</protein>
<keyword evidence="3" id="KW-0217">Developmental protein</keyword>
<sequence length="99" mass="11642">MMSKKVDFFFRTRLLLDMVSDAGKIDPIEQEVSALAASMHHLQTLQVQLRQQQKEHRKTVYSTNNSVLYWCVFQIVALIAMSLFQIFFLKRFLEKKSSL</sequence>
<evidence type="ECO:0000256" key="8">
    <source>
        <dbReference type="SAM" id="Phobius"/>
    </source>
</evidence>
<keyword evidence="4 8" id="KW-0812">Transmembrane</keyword>
<evidence type="ECO:0000313" key="10">
    <source>
        <dbReference type="EMBL" id="JAG40089.1"/>
    </source>
</evidence>
<dbReference type="Pfam" id="PF01105">
    <property type="entry name" value="EMP24_GP25L"/>
    <property type="match status" value="1"/>
</dbReference>
<reference evidence="10" key="1">
    <citation type="journal article" date="2014" name="PLoS ONE">
        <title>Transcriptome-Based Identification of ABC Transporters in the Western Tarnished Plant Bug Lygus hesperus.</title>
        <authorList>
            <person name="Hull J.J."/>
            <person name="Chaney K."/>
            <person name="Geib S.M."/>
            <person name="Fabrick J.A."/>
            <person name="Brent C.S."/>
            <person name="Walsh D."/>
            <person name="Lavine L.C."/>
        </authorList>
    </citation>
    <scope>NUCLEOTIDE SEQUENCE</scope>
</reference>
<comment type="similarity">
    <text evidence="2">Belongs to the EMP24/GP25L family.</text>
</comment>
<keyword evidence="5" id="KW-0732">Signal</keyword>
<evidence type="ECO:0000259" key="9">
    <source>
        <dbReference type="Pfam" id="PF01105"/>
    </source>
</evidence>
<evidence type="ECO:0000256" key="3">
    <source>
        <dbReference type="ARBA" id="ARBA00022473"/>
    </source>
</evidence>
<dbReference type="InterPro" id="IPR009038">
    <property type="entry name" value="GOLD_dom"/>
</dbReference>
<evidence type="ECO:0000256" key="2">
    <source>
        <dbReference type="ARBA" id="ARBA00007104"/>
    </source>
</evidence>
<dbReference type="PANTHER" id="PTHR22811">
    <property type="entry name" value="TRANSMEMBRANE EMP24 DOMAIN-CONTAINING PROTEIN"/>
    <property type="match status" value="1"/>
</dbReference>
<accession>A0A0A9Z6L6</accession>
<proteinExistence type="inferred from homology"/>
<evidence type="ECO:0000256" key="4">
    <source>
        <dbReference type="ARBA" id="ARBA00022692"/>
    </source>
</evidence>
<gene>
    <name evidence="10" type="primary">empA_0</name>
    <name evidence="11" type="synonym">empA_1</name>
    <name evidence="11" type="ORF">CM83_21747</name>
    <name evidence="10" type="ORF">CM83_21748</name>
</gene>
<feature type="transmembrane region" description="Helical" evidence="8">
    <location>
        <begin position="67"/>
        <end position="89"/>
    </location>
</feature>
<evidence type="ECO:0000256" key="7">
    <source>
        <dbReference type="ARBA" id="ARBA00023136"/>
    </source>
</evidence>
<dbReference type="AlphaFoldDB" id="A0A0A9Z6L6"/>
<keyword evidence="7 8" id="KW-0472">Membrane</keyword>
<evidence type="ECO:0000256" key="1">
    <source>
        <dbReference type="ARBA" id="ARBA00004479"/>
    </source>
</evidence>
<evidence type="ECO:0000256" key="6">
    <source>
        <dbReference type="ARBA" id="ARBA00022989"/>
    </source>
</evidence>
<reference evidence="10" key="2">
    <citation type="submission" date="2014-07" db="EMBL/GenBank/DDBJ databases">
        <authorList>
            <person name="Hull J."/>
        </authorList>
    </citation>
    <scope>NUCLEOTIDE SEQUENCE</scope>
</reference>
<dbReference type="EMBL" id="GBHO01003515">
    <property type="protein sequence ID" value="JAG40089.1"/>
    <property type="molecule type" value="Transcribed_RNA"/>
</dbReference>
<dbReference type="InterPro" id="IPR015720">
    <property type="entry name" value="Emp24-like"/>
</dbReference>
<comment type="subcellular location">
    <subcellularLocation>
        <location evidence="1">Membrane</location>
        <topology evidence="1">Single-pass type I membrane protein</topology>
    </subcellularLocation>
</comment>
<dbReference type="EMBL" id="GBHO01003514">
    <property type="protein sequence ID" value="JAG40090.1"/>
    <property type="molecule type" value="Transcribed_RNA"/>
</dbReference>
<feature type="domain" description="GOLD" evidence="9">
    <location>
        <begin position="4"/>
        <end position="94"/>
    </location>
</feature>
<evidence type="ECO:0000256" key="5">
    <source>
        <dbReference type="ARBA" id="ARBA00022729"/>
    </source>
</evidence>
<dbReference type="GO" id="GO:0016020">
    <property type="term" value="C:membrane"/>
    <property type="evidence" value="ECO:0007669"/>
    <property type="project" value="UniProtKB-SubCell"/>
</dbReference>